<dbReference type="PANTHER" id="PTHR44591:SF25">
    <property type="entry name" value="CHEMOTAXIS TWO-COMPONENT RESPONSE REGULATOR"/>
    <property type="match status" value="1"/>
</dbReference>
<keyword evidence="1 2" id="KW-0597">Phosphoprotein</keyword>
<evidence type="ECO:0000256" key="3">
    <source>
        <dbReference type="SAM" id="MobiDB-lite"/>
    </source>
</evidence>
<dbReference type="InterPro" id="IPR050595">
    <property type="entry name" value="Bact_response_regulator"/>
</dbReference>
<proteinExistence type="predicted"/>
<dbReference type="Proteomes" id="UP001196565">
    <property type="component" value="Unassembled WGS sequence"/>
</dbReference>
<dbReference type="PANTHER" id="PTHR44591">
    <property type="entry name" value="STRESS RESPONSE REGULATOR PROTEIN 1"/>
    <property type="match status" value="1"/>
</dbReference>
<keyword evidence="4" id="KW-0472">Membrane</keyword>
<organism evidence="6 7">
    <name type="scientific">Roseomonas alba</name>
    <dbReference type="NCBI Taxonomy" id="2846776"/>
    <lineage>
        <taxon>Bacteria</taxon>
        <taxon>Pseudomonadati</taxon>
        <taxon>Pseudomonadota</taxon>
        <taxon>Alphaproteobacteria</taxon>
        <taxon>Acetobacterales</taxon>
        <taxon>Roseomonadaceae</taxon>
        <taxon>Roseomonas</taxon>
    </lineage>
</organism>
<comment type="caution">
    <text evidence="6">The sequence shown here is derived from an EMBL/GenBank/DDBJ whole genome shotgun (WGS) entry which is preliminary data.</text>
</comment>
<dbReference type="Gene3D" id="3.40.50.2300">
    <property type="match status" value="1"/>
</dbReference>
<dbReference type="InterPro" id="IPR001789">
    <property type="entry name" value="Sig_transdc_resp-reg_receiver"/>
</dbReference>
<accession>A0ABS7AER8</accession>
<keyword evidence="7" id="KW-1185">Reference proteome</keyword>
<feature type="transmembrane region" description="Helical" evidence="4">
    <location>
        <begin position="20"/>
        <end position="40"/>
    </location>
</feature>
<evidence type="ECO:0000256" key="4">
    <source>
        <dbReference type="SAM" id="Phobius"/>
    </source>
</evidence>
<dbReference type="Pfam" id="PF00072">
    <property type="entry name" value="Response_reg"/>
    <property type="match status" value="1"/>
</dbReference>
<evidence type="ECO:0000259" key="5">
    <source>
        <dbReference type="PROSITE" id="PS50110"/>
    </source>
</evidence>
<reference evidence="6 7" key="1">
    <citation type="submission" date="2021-07" db="EMBL/GenBank/DDBJ databases">
        <authorList>
            <person name="So Y."/>
        </authorList>
    </citation>
    <scope>NUCLEOTIDE SEQUENCE [LARGE SCALE GENOMIC DNA]</scope>
    <source>
        <strain evidence="6 7">HJA6</strain>
    </source>
</reference>
<feature type="transmembrane region" description="Helical" evidence="4">
    <location>
        <begin position="52"/>
        <end position="69"/>
    </location>
</feature>
<keyword evidence="4" id="KW-0812">Transmembrane</keyword>
<evidence type="ECO:0000313" key="6">
    <source>
        <dbReference type="EMBL" id="MBW6399649.1"/>
    </source>
</evidence>
<name>A0ABS7AER8_9PROT</name>
<gene>
    <name evidence="6" type="ORF">KPL78_17450</name>
</gene>
<evidence type="ECO:0000313" key="7">
    <source>
        <dbReference type="Proteomes" id="UP001196565"/>
    </source>
</evidence>
<protein>
    <submittedName>
        <fullName evidence="6">Response regulator</fullName>
    </submittedName>
</protein>
<dbReference type="InterPro" id="IPR011006">
    <property type="entry name" value="CheY-like_superfamily"/>
</dbReference>
<evidence type="ECO:0000256" key="2">
    <source>
        <dbReference type="PROSITE-ProRule" id="PRU00169"/>
    </source>
</evidence>
<feature type="domain" description="Response regulatory" evidence="5">
    <location>
        <begin position="148"/>
        <end position="261"/>
    </location>
</feature>
<dbReference type="CDD" id="cd00156">
    <property type="entry name" value="REC"/>
    <property type="match status" value="1"/>
</dbReference>
<keyword evidence="4" id="KW-1133">Transmembrane helix</keyword>
<evidence type="ECO:0000256" key="1">
    <source>
        <dbReference type="ARBA" id="ARBA00022553"/>
    </source>
</evidence>
<sequence length="263" mass="28025">MSDNLGTFSDAAKTPSRNPLGIVALFIVLVYAMAALVLGLSGSNGLGAFERVVLVLFLVLFPPGVMWVFRDLVIHHTVKLYGPGDYKDEKNFVDLAPRAQATAAAVTAATAAASGTGLRMAAMTDPKRVLSTALRATAAARNAPTVPKVLWVDDKPEGNLHERRALEAAGFSVLTAATTEEALQRIATDPFDVVISDMGRPEGAEAGFDLLARLRSAGNTTPFIIYSTRRSPEQRAEAKRRGALDSTSDPNELLELVTDAIPH</sequence>
<dbReference type="RefSeq" id="WP_219764256.1">
    <property type="nucleotide sequence ID" value="NZ_JAHYBZ010000006.1"/>
</dbReference>
<dbReference type="PROSITE" id="PS50110">
    <property type="entry name" value="RESPONSE_REGULATORY"/>
    <property type="match status" value="1"/>
</dbReference>
<dbReference type="SMART" id="SM00448">
    <property type="entry name" value="REC"/>
    <property type="match status" value="1"/>
</dbReference>
<dbReference type="SUPFAM" id="SSF52172">
    <property type="entry name" value="CheY-like"/>
    <property type="match status" value="1"/>
</dbReference>
<dbReference type="EMBL" id="JAHYBZ010000006">
    <property type="protein sequence ID" value="MBW6399649.1"/>
    <property type="molecule type" value="Genomic_DNA"/>
</dbReference>
<feature type="compositionally biased region" description="Basic and acidic residues" evidence="3">
    <location>
        <begin position="230"/>
        <end position="243"/>
    </location>
</feature>
<feature type="region of interest" description="Disordered" evidence="3">
    <location>
        <begin position="228"/>
        <end position="253"/>
    </location>
</feature>
<feature type="modified residue" description="4-aspartylphosphate" evidence="2">
    <location>
        <position position="197"/>
    </location>
</feature>